<evidence type="ECO:0000313" key="3">
    <source>
        <dbReference type="Proteomes" id="UP000324222"/>
    </source>
</evidence>
<feature type="compositionally biased region" description="Basic and acidic residues" evidence="1">
    <location>
        <begin position="60"/>
        <end position="71"/>
    </location>
</feature>
<sequence>MREHEKLLKVYKKQEEKEENKKQGAGAEERVRSVTEASRNQSQRGRMMTNTIRSCIRSLASKEKEDKARKEDEEEEEREMKNRRKTDALSSQISLAV</sequence>
<evidence type="ECO:0000256" key="1">
    <source>
        <dbReference type="SAM" id="MobiDB-lite"/>
    </source>
</evidence>
<dbReference type="AlphaFoldDB" id="A0A5B7EX36"/>
<name>A0A5B7EX36_PORTR</name>
<feature type="compositionally biased region" description="Basic and acidic residues" evidence="1">
    <location>
        <begin position="1"/>
        <end position="33"/>
    </location>
</feature>
<organism evidence="2 3">
    <name type="scientific">Portunus trituberculatus</name>
    <name type="common">Swimming crab</name>
    <name type="synonym">Neptunus trituberculatus</name>
    <dbReference type="NCBI Taxonomy" id="210409"/>
    <lineage>
        <taxon>Eukaryota</taxon>
        <taxon>Metazoa</taxon>
        <taxon>Ecdysozoa</taxon>
        <taxon>Arthropoda</taxon>
        <taxon>Crustacea</taxon>
        <taxon>Multicrustacea</taxon>
        <taxon>Malacostraca</taxon>
        <taxon>Eumalacostraca</taxon>
        <taxon>Eucarida</taxon>
        <taxon>Decapoda</taxon>
        <taxon>Pleocyemata</taxon>
        <taxon>Brachyura</taxon>
        <taxon>Eubrachyura</taxon>
        <taxon>Portunoidea</taxon>
        <taxon>Portunidae</taxon>
        <taxon>Portuninae</taxon>
        <taxon>Portunus</taxon>
    </lineage>
</organism>
<gene>
    <name evidence="2" type="ORF">E2C01_030901</name>
</gene>
<evidence type="ECO:0000313" key="2">
    <source>
        <dbReference type="EMBL" id="MPC37423.1"/>
    </source>
</evidence>
<reference evidence="2 3" key="1">
    <citation type="submission" date="2019-05" db="EMBL/GenBank/DDBJ databases">
        <title>Another draft genome of Portunus trituberculatus and its Hox gene families provides insights of decapod evolution.</title>
        <authorList>
            <person name="Jeong J.-H."/>
            <person name="Song I."/>
            <person name="Kim S."/>
            <person name="Choi T."/>
            <person name="Kim D."/>
            <person name="Ryu S."/>
            <person name="Kim W."/>
        </authorList>
    </citation>
    <scope>NUCLEOTIDE SEQUENCE [LARGE SCALE GENOMIC DNA]</scope>
    <source>
        <tissue evidence="2">Muscle</tissue>
    </source>
</reference>
<dbReference type="EMBL" id="VSRR010003778">
    <property type="protein sequence ID" value="MPC37423.1"/>
    <property type="molecule type" value="Genomic_DNA"/>
</dbReference>
<feature type="region of interest" description="Disordered" evidence="1">
    <location>
        <begin position="1"/>
        <end position="97"/>
    </location>
</feature>
<feature type="compositionally biased region" description="Polar residues" evidence="1">
    <location>
        <begin position="35"/>
        <end position="53"/>
    </location>
</feature>
<proteinExistence type="predicted"/>
<comment type="caution">
    <text evidence="2">The sequence shown here is derived from an EMBL/GenBank/DDBJ whole genome shotgun (WGS) entry which is preliminary data.</text>
</comment>
<accession>A0A5B7EX36</accession>
<dbReference type="Proteomes" id="UP000324222">
    <property type="component" value="Unassembled WGS sequence"/>
</dbReference>
<feature type="compositionally biased region" description="Polar residues" evidence="1">
    <location>
        <begin position="88"/>
        <end position="97"/>
    </location>
</feature>
<protein>
    <submittedName>
        <fullName evidence="2">Uncharacterized protein</fullName>
    </submittedName>
</protein>
<keyword evidence="3" id="KW-1185">Reference proteome</keyword>